<proteinExistence type="predicted"/>
<dbReference type="AlphaFoldDB" id="A0A075FTZ5"/>
<evidence type="ECO:0008006" key="3">
    <source>
        <dbReference type="Google" id="ProtNLM"/>
    </source>
</evidence>
<dbReference type="EMBL" id="KF900432">
    <property type="protein sequence ID" value="AIE94843.1"/>
    <property type="molecule type" value="Genomic_DNA"/>
</dbReference>
<feature type="compositionally biased region" description="Basic and acidic residues" evidence="1">
    <location>
        <begin position="126"/>
        <end position="135"/>
    </location>
</feature>
<protein>
    <recommendedName>
        <fullName evidence="3">DUF2240 family protein</fullName>
    </recommendedName>
</protein>
<accession>A0A075FTZ5</accession>
<dbReference type="InterPro" id="IPR018716">
    <property type="entry name" value="DUF2240"/>
</dbReference>
<organism evidence="2">
    <name type="scientific">uncultured marine group II/III euryarchaeote AD1000_54_C05</name>
    <dbReference type="NCBI Taxonomy" id="1457783"/>
    <lineage>
        <taxon>Archaea</taxon>
        <taxon>Methanobacteriati</taxon>
        <taxon>Methanobacteriota</taxon>
        <taxon>environmental samples</taxon>
    </lineage>
</organism>
<reference evidence="2" key="1">
    <citation type="journal article" date="2014" name="Genome Biol. Evol.">
        <title>Pangenome evidence for extensive interdomain horizontal transfer affecting lineage core and shell genes in uncultured planktonic thaumarchaeota and euryarchaeota.</title>
        <authorList>
            <person name="Deschamps P."/>
            <person name="Zivanovic Y."/>
            <person name="Moreira D."/>
            <person name="Rodriguez-Valera F."/>
            <person name="Lopez-Garcia P."/>
        </authorList>
    </citation>
    <scope>NUCLEOTIDE SEQUENCE</scope>
</reference>
<name>A0A075FTZ5_9EURY</name>
<evidence type="ECO:0000313" key="2">
    <source>
        <dbReference type="EMBL" id="AIE94843.1"/>
    </source>
</evidence>
<evidence type="ECO:0000256" key="1">
    <source>
        <dbReference type="SAM" id="MobiDB-lite"/>
    </source>
</evidence>
<sequence>MLGASEASIKRLPSLSAASDMDDEHRSEVCHLLHISLEGLSGEVTTSGELSRIWSLELQWFTPEEANEVVTVLIERGWLTESDGRISPPIGVDLSRPPLGWRPSRRRLLGIPVLSESPMTPTAREPVTEAPDKPKPMPRISDPTPSNLPPDRAEDSIPGLIVIIADSSALANKEVMRRAQRKRRALGPVTLWMALALVAREQGVDMHDVTSAIEADHA</sequence>
<feature type="region of interest" description="Disordered" evidence="1">
    <location>
        <begin position="116"/>
        <end position="153"/>
    </location>
</feature>
<dbReference type="Pfam" id="PF09999">
    <property type="entry name" value="DUF2240"/>
    <property type="match status" value="1"/>
</dbReference>